<dbReference type="Proteomes" id="UP000037712">
    <property type="component" value="Unassembled WGS sequence"/>
</dbReference>
<dbReference type="PIRSF" id="PIRSF036625">
    <property type="entry name" value="GAF_ANTAR"/>
    <property type="match status" value="1"/>
</dbReference>
<dbReference type="InterPro" id="IPR005561">
    <property type="entry name" value="ANTAR"/>
</dbReference>
<dbReference type="PATRIC" id="fig|1441923.3.peg.327"/>
<evidence type="ECO:0000256" key="3">
    <source>
        <dbReference type="ARBA" id="ARBA00023015"/>
    </source>
</evidence>
<dbReference type="Pfam" id="PF03861">
    <property type="entry name" value="ANTAR"/>
    <property type="match status" value="1"/>
</dbReference>
<sequence>MVMAYRHQEFVAALSKFAQRLLTPYEVDAALDAVVRKVTSVLELTGAGVTLHVDGRLRFVTAAGDRIESMERCQERFDAGPCAHAFNHGETVAVADVRGRDDLWPEFAAEARLLGIAAVAGVPMQLGEVKVGALDLYCREPREWADDELAAAQVFADMATGYIVNSDKLRQQEQLSAQLQTALDTRVVVEQAKGITAQARGVTPAAAFELIRSYARRHQAPVRAVAQAIVEVGLRI</sequence>
<dbReference type="InterPro" id="IPR036388">
    <property type="entry name" value="WH-like_DNA-bd_sf"/>
</dbReference>
<keyword evidence="1" id="KW-0808">Transferase</keyword>
<dbReference type="SUPFAM" id="SSF52172">
    <property type="entry name" value="CheY-like"/>
    <property type="match status" value="1"/>
</dbReference>
<dbReference type="InterPro" id="IPR011006">
    <property type="entry name" value="CheY-like_superfamily"/>
</dbReference>
<dbReference type="Gene3D" id="1.10.10.10">
    <property type="entry name" value="Winged helix-like DNA-binding domain superfamily/Winged helix DNA-binding domain"/>
    <property type="match status" value="1"/>
</dbReference>
<feature type="domain" description="ANTAR" evidence="5">
    <location>
        <begin position="169"/>
        <end position="230"/>
    </location>
</feature>
<dbReference type="SMART" id="SM01012">
    <property type="entry name" value="ANTAR"/>
    <property type="match status" value="1"/>
</dbReference>
<keyword evidence="3" id="KW-0805">Transcription regulation</keyword>
<reference evidence="7" key="2">
    <citation type="submission" date="2015-01" db="EMBL/GenBank/DDBJ databases">
        <title>Draft genome sequence of potential hydrocarbon metabolising strain of Rhodococcus rhodochrous.</title>
        <authorList>
            <person name="Aggarwal R.K."/>
            <person name="Dawar C."/>
        </authorList>
    </citation>
    <scope>NUCLEOTIDE SEQUENCE [LARGE SCALE GENOMIC DNA]</scope>
    <source>
        <strain evidence="7">KG-21</strain>
    </source>
</reference>
<evidence type="ECO:0000313" key="6">
    <source>
        <dbReference type="EMBL" id="KOS57846.1"/>
    </source>
</evidence>
<evidence type="ECO:0000256" key="1">
    <source>
        <dbReference type="ARBA" id="ARBA00022679"/>
    </source>
</evidence>
<gene>
    <name evidence="6" type="ORF">Z051_01485</name>
</gene>
<dbReference type="Pfam" id="PF01590">
    <property type="entry name" value="GAF"/>
    <property type="match status" value="1"/>
</dbReference>
<name>A0A0M8PJZ5_RHORH</name>
<dbReference type="AlphaFoldDB" id="A0A0M8PJZ5"/>
<accession>A0A0M8PJZ5</accession>
<dbReference type="InterPro" id="IPR012074">
    <property type="entry name" value="GAF_ANTAR"/>
</dbReference>
<organism evidence="6 7">
    <name type="scientific">Rhodococcus rhodochrous KG-21</name>
    <dbReference type="NCBI Taxonomy" id="1441923"/>
    <lineage>
        <taxon>Bacteria</taxon>
        <taxon>Bacillati</taxon>
        <taxon>Actinomycetota</taxon>
        <taxon>Actinomycetes</taxon>
        <taxon>Mycobacteriales</taxon>
        <taxon>Nocardiaceae</taxon>
        <taxon>Rhodococcus</taxon>
    </lineage>
</organism>
<evidence type="ECO:0000256" key="4">
    <source>
        <dbReference type="ARBA" id="ARBA00023163"/>
    </source>
</evidence>
<evidence type="ECO:0000313" key="7">
    <source>
        <dbReference type="Proteomes" id="UP000037712"/>
    </source>
</evidence>
<dbReference type="Gene3D" id="3.30.450.40">
    <property type="match status" value="1"/>
</dbReference>
<dbReference type="InterPro" id="IPR029016">
    <property type="entry name" value="GAF-like_dom_sf"/>
</dbReference>
<dbReference type="GO" id="GO:0016301">
    <property type="term" value="F:kinase activity"/>
    <property type="evidence" value="ECO:0007669"/>
    <property type="project" value="UniProtKB-KW"/>
</dbReference>
<keyword evidence="4" id="KW-0804">Transcription</keyword>
<proteinExistence type="predicted"/>
<evidence type="ECO:0000256" key="2">
    <source>
        <dbReference type="ARBA" id="ARBA00022777"/>
    </source>
</evidence>
<dbReference type="InterPro" id="IPR003018">
    <property type="entry name" value="GAF"/>
</dbReference>
<dbReference type="GO" id="GO:0003723">
    <property type="term" value="F:RNA binding"/>
    <property type="evidence" value="ECO:0007669"/>
    <property type="project" value="InterPro"/>
</dbReference>
<evidence type="ECO:0000259" key="5">
    <source>
        <dbReference type="PROSITE" id="PS50921"/>
    </source>
</evidence>
<protein>
    <submittedName>
        <fullName evidence="6">Transcriptional regulator</fullName>
    </submittedName>
</protein>
<dbReference type="EMBL" id="AZYO01000002">
    <property type="protein sequence ID" value="KOS57846.1"/>
    <property type="molecule type" value="Genomic_DNA"/>
</dbReference>
<dbReference type="SMART" id="SM00065">
    <property type="entry name" value="GAF"/>
    <property type="match status" value="1"/>
</dbReference>
<reference evidence="6 7" key="1">
    <citation type="journal article" date="2015" name="Genome Announc.">
        <title>Draft Genome Sequence of Rhodococcus rhodochrous Strain KG-21, a Soil Isolate from Oil Fields of Krishna-Godavari Basin, India.</title>
        <authorList>
            <person name="Dawar C."/>
            <person name="Aggarwal R.K."/>
        </authorList>
    </citation>
    <scope>NUCLEOTIDE SEQUENCE [LARGE SCALE GENOMIC DNA]</scope>
    <source>
        <strain evidence="6 7">KG-21</strain>
    </source>
</reference>
<dbReference type="PROSITE" id="PS50921">
    <property type="entry name" value="ANTAR"/>
    <property type="match status" value="1"/>
</dbReference>
<comment type="caution">
    <text evidence="6">The sequence shown here is derived from an EMBL/GenBank/DDBJ whole genome shotgun (WGS) entry which is preliminary data.</text>
</comment>
<keyword evidence="2" id="KW-0418">Kinase</keyword>
<dbReference type="SUPFAM" id="SSF55781">
    <property type="entry name" value="GAF domain-like"/>
    <property type="match status" value="1"/>
</dbReference>